<dbReference type="EMBL" id="PSYR01000002">
    <property type="protein sequence ID" value="RCN56865.1"/>
    <property type="molecule type" value="Genomic_DNA"/>
</dbReference>
<evidence type="ECO:0000313" key="1">
    <source>
        <dbReference type="EMBL" id="RCN56865.1"/>
    </source>
</evidence>
<organism evidence="1 2">
    <name type="scientific">Acidiferrobacter thiooxydans</name>
    <dbReference type="NCBI Taxonomy" id="163359"/>
    <lineage>
        <taxon>Bacteria</taxon>
        <taxon>Pseudomonadati</taxon>
        <taxon>Pseudomonadota</taxon>
        <taxon>Gammaproteobacteria</taxon>
        <taxon>Acidiferrobacterales</taxon>
        <taxon>Acidiferrobacteraceae</taxon>
        <taxon>Acidiferrobacter</taxon>
    </lineage>
</organism>
<evidence type="ECO:0000313" key="2">
    <source>
        <dbReference type="Proteomes" id="UP000253250"/>
    </source>
</evidence>
<dbReference type="Proteomes" id="UP000253250">
    <property type="component" value="Unassembled WGS sequence"/>
</dbReference>
<comment type="caution">
    <text evidence="1">The sequence shown here is derived from an EMBL/GenBank/DDBJ whole genome shotgun (WGS) entry which is preliminary data.</text>
</comment>
<sequence length="87" mass="9576">MNEKQFQALMGSVREAGKILRGTGKPPRAFRFPEPNVQEDNPRNGESRALSDLSGGTILGRHDAGHDGSESLAILFWNMHLAYTRPA</sequence>
<gene>
    <name evidence="1" type="ORF">C4900_14055</name>
</gene>
<proteinExistence type="predicted"/>
<protein>
    <submittedName>
        <fullName evidence="1">Uncharacterized protein</fullName>
    </submittedName>
</protein>
<reference evidence="1 2" key="1">
    <citation type="submission" date="2018-02" db="EMBL/GenBank/DDBJ databases">
        <title>Insights into the biology of acidophilic members of the Acidiferrobacteraceae family derived from comparative genomic analyses.</title>
        <authorList>
            <person name="Issotta F."/>
            <person name="Thyssen C."/>
            <person name="Mena C."/>
            <person name="Moya A."/>
            <person name="Bellenberg S."/>
            <person name="Sproer C."/>
            <person name="Covarrubias P.C."/>
            <person name="Sand W."/>
            <person name="Quatrini R."/>
            <person name="Vera M."/>
        </authorList>
    </citation>
    <scope>NUCLEOTIDE SEQUENCE [LARGE SCALE GENOMIC DNA]</scope>
    <source>
        <strain evidence="2">m-1</strain>
    </source>
</reference>
<dbReference type="AlphaFoldDB" id="A0A1C2G163"/>
<keyword evidence="2" id="KW-1185">Reference proteome</keyword>
<accession>A0A1C2G163</accession>
<name>A0A1C2G163_9GAMM</name>